<evidence type="ECO:0000256" key="1">
    <source>
        <dbReference type="SAM" id="MobiDB-lite"/>
    </source>
</evidence>
<sequence length="109" mass="12156">MVLEHNTTPKLASHRTAPVPSNGGVHPSSEHSPAFSAGFSCRRSKPQMLRGLGEFCLRNKRRLRPEPPTGSQDKDLSYVDNLRRKLDLRLIFRPGTNIRIATTTILIAP</sequence>
<accession>A0AAN6EYM5</accession>
<name>A0AAN6EYM5_EXODE</name>
<reference evidence="2" key="1">
    <citation type="submission" date="2023-01" db="EMBL/GenBank/DDBJ databases">
        <title>Exophiala dermititidis isolated from Cystic Fibrosis Patient.</title>
        <authorList>
            <person name="Kurbessoian T."/>
            <person name="Crocker A."/>
            <person name="Murante D."/>
            <person name="Hogan D.A."/>
            <person name="Stajich J.E."/>
        </authorList>
    </citation>
    <scope>NUCLEOTIDE SEQUENCE</scope>
    <source>
        <strain evidence="2">Ex8</strain>
    </source>
</reference>
<organism evidence="2 3">
    <name type="scientific">Exophiala dermatitidis</name>
    <name type="common">Black yeast-like fungus</name>
    <name type="synonym">Wangiella dermatitidis</name>
    <dbReference type="NCBI Taxonomy" id="5970"/>
    <lineage>
        <taxon>Eukaryota</taxon>
        <taxon>Fungi</taxon>
        <taxon>Dikarya</taxon>
        <taxon>Ascomycota</taxon>
        <taxon>Pezizomycotina</taxon>
        <taxon>Eurotiomycetes</taxon>
        <taxon>Chaetothyriomycetidae</taxon>
        <taxon>Chaetothyriales</taxon>
        <taxon>Herpotrichiellaceae</taxon>
        <taxon>Exophiala</taxon>
    </lineage>
</organism>
<dbReference type="EMBL" id="JAJGCB010000004">
    <property type="protein sequence ID" value="KAJ8993319.1"/>
    <property type="molecule type" value="Genomic_DNA"/>
</dbReference>
<evidence type="ECO:0000313" key="2">
    <source>
        <dbReference type="EMBL" id="KAJ8993319.1"/>
    </source>
</evidence>
<evidence type="ECO:0000313" key="3">
    <source>
        <dbReference type="Proteomes" id="UP001161757"/>
    </source>
</evidence>
<proteinExistence type="predicted"/>
<feature type="compositionally biased region" description="Polar residues" evidence="1">
    <location>
        <begin position="1"/>
        <end position="10"/>
    </location>
</feature>
<dbReference type="Proteomes" id="UP001161757">
    <property type="component" value="Unassembled WGS sequence"/>
</dbReference>
<protein>
    <submittedName>
        <fullName evidence="2">Uncharacterized protein</fullName>
    </submittedName>
</protein>
<dbReference type="AlphaFoldDB" id="A0AAN6EYM5"/>
<feature type="region of interest" description="Disordered" evidence="1">
    <location>
        <begin position="1"/>
        <end position="39"/>
    </location>
</feature>
<gene>
    <name evidence="2" type="ORF">HRR80_003343</name>
</gene>
<comment type="caution">
    <text evidence="2">The sequence shown here is derived from an EMBL/GenBank/DDBJ whole genome shotgun (WGS) entry which is preliminary data.</text>
</comment>